<keyword evidence="2" id="KW-1185">Reference proteome</keyword>
<protein>
    <submittedName>
        <fullName evidence="1">Uncharacterized protein</fullName>
    </submittedName>
</protein>
<proteinExistence type="predicted"/>
<name>A0AAV7T677_PLEWA</name>
<gene>
    <name evidence="1" type="ORF">NDU88_003659</name>
</gene>
<evidence type="ECO:0000313" key="2">
    <source>
        <dbReference type="Proteomes" id="UP001066276"/>
    </source>
</evidence>
<sequence length="119" mass="12379">MEEWSQIGSVGRVGSAWRSWVVFGLAVLVLGERDLRVAQLLGLFPILFGLLPGTQRLFGGLLPQASGVAFQQGRISGWSWAASPAGVLVGAACAPGLEAGSGPGGDWYWPWGSIVAPSS</sequence>
<evidence type="ECO:0000313" key="1">
    <source>
        <dbReference type="EMBL" id="KAJ1171801.1"/>
    </source>
</evidence>
<organism evidence="1 2">
    <name type="scientific">Pleurodeles waltl</name>
    <name type="common">Iberian ribbed newt</name>
    <dbReference type="NCBI Taxonomy" id="8319"/>
    <lineage>
        <taxon>Eukaryota</taxon>
        <taxon>Metazoa</taxon>
        <taxon>Chordata</taxon>
        <taxon>Craniata</taxon>
        <taxon>Vertebrata</taxon>
        <taxon>Euteleostomi</taxon>
        <taxon>Amphibia</taxon>
        <taxon>Batrachia</taxon>
        <taxon>Caudata</taxon>
        <taxon>Salamandroidea</taxon>
        <taxon>Salamandridae</taxon>
        <taxon>Pleurodelinae</taxon>
        <taxon>Pleurodeles</taxon>
    </lineage>
</organism>
<dbReference type="AlphaFoldDB" id="A0AAV7T677"/>
<dbReference type="EMBL" id="JANPWB010000007">
    <property type="protein sequence ID" value="KAJ1171801.1"/>
    <property type="molecule type" value="Genomic_DNA"/>
</dbReference>
<accession>A0AAV7T677</accession>
<reference evidence="1" key="1">
    <citation type="journal article" date="2022" name="bioRxiv">
        <title>Sequencing and chromosome-scale assembly of the giantPleurodeles waltlgenome.</title>
        <authorList>
            <person name="Brown T."/>
            <person name="Elewa A."/>
            <person name="Iarovenko S."/>
            <person name="Subramanian E."/>
            <person name="Araus A.J."/>
            <person name="Petzold A."/>
            <person name="Susuki M."/>
            <person name="Suzuki K.-i.T."/>
            <person name="Hayashi T."/>
            <person name="Toyoda A."/>
            <person name="Oliveira C."/>
            <person name="Osipova E."/>
            <person name="Leigh N.D."/>
            <person name="Simon A."/>
            <person name="Yun M.H."/>
        </authorList>
    </citation>
    <scope>NUCLEOTIDE SEQUENCE</scope>
    <source>
        <strain evidence="1">20211129_DDA</strain>
        <tissue evidence="1">Liver</tissue>
    </source>
</reference>
<dbReference type="Proteomes" id="UP001066276">
    <property type="component" value="Chromosome 4_1"/>
</dbReference>
<comment type="caution">
    <text evidence="1">The sequence shown here is derived from an EMBL/GenBank/DDBJ whole genome shotgun (WGS) entry which is preliminary data.</text>
</comment>